<proteinExistence type="predicted"/>
<protein>
    <submittedName>
        <fullName evidence="2">Uncharacterized protein</fullName>
    </submittedName>
</protein>
<evidence type="ECO:0000313" key="2">
    <source>
        <dbReference type="EMBL" id="KXZ53667.1"/>
    </source>
</evidence>
<dbReference type="Proteomes" id="UP000075714">
    <property type="component" value="Unassembled WGS sequence"/>
</dbReference>
<keyword evidence="3" id="KW-1185">Reference proteome</keyword>
<accession>A0A150GUW4</accession>
<feature type="region of interest" description="Disordered" evidence="1">
    <location>
        <begin position="59"/>
        <end position="145"/>
    </location>
</feature>
<evidence type="ECO:0000256" key="1">
    <source>
        <dbReference type="SAM" id="MobiDB-lite"/>
    </source>
</evidence>
<reference evidence="3" key="1">
    <citation type="journal article" date="2016" name="Nat. Commun.">
        <title>The Gonium pectorale genome demonstrates co-option of cell cycle regulation during the evolution of multicellularity.</title>
        <authorList>
            <person name="Hanschen E.R."/>
            <person name="Marriage T.N."/>
            <person name="Ferris P.J."/>
            <person name="Hamaji T."/>
            <person name="Toyoda A."/>
            <person name="Fujiyama A."/>
            <person name="Neme R."/>
            <person name="Noguchi H."/>
            <person name="Minakuchi Y."/>
            <person name="Suzuki M."/>
            <person name="Kawai-Toyooka H."/>
            <person name="Smith D.R."/>
            <person name="Sparks H."/>
            <person name="Anderson J."/>
            <person name="Bakaric R."/>
            <person name="Luria V."/>
            <person name="Karger A."/>
            <person name="Kirschner M.W."/>
            <person name="Durand P.M."/>
            <person name="Michod R.E."/>
            <person name="Nozaki H."/>
            <person name="Olson B.J."/>
        </authorList>
    </citation>
    <scope>NUCLEOTIDE SEQUENCE [LARGE SCALE GENOMIC DNA]</scope>
    <source>
        <strain evidence="3">NIES-2863</strain>
    </source>
</reference>
<evidence type="ECO:0000313" key="3">
    <source>
        <dbReference type="Proteomes" id="UP000075714"/>
    </source>
</evidence>
<gene>
    <name evidence="2" type="ORF">GPECTOR_6g584</name>
</gene>
<sequence length="145" mass="15046">MPGRDIVITTSRTAVEDGVLQEPHPCALASLTGLTSLHRRDPDVPGDVGPLCFNLVYEPGDPSAGGALPPGALQVAPGRRRGGGDGAASAAAVRRERLSLELELVPTEQSSEPSVDGSGREEEANNDDGDEDGDDDSDEDEDADE</sequence>
<dbReference type="AlphaFoldDB" id="A0A150GUW4"/>
<feature type="compositionally biased region" description="Acidic residues" evidence="1">
    <location>
        <begin position="124"/>
        <end position="145"/>
    </location>
</feature>
<organism evidence="2 3">
    <name type="scientific">Gonium pectorale</name>
    <name type="common">Green alga</name>
    <dbReference type="NCBI Taxonomy" id="33097"/>
    <lineage>
        <taxon>Eukaryota</taxon>
        <taxon>Viridiplantae</taxon>
        <taxon>Chlorophyta</taxon>
        <taxon>core chlorophytes</taxon>
        <taxon>Chlorophyceae</taxon>
        <taxon>CS clade</taxon>
        <taxon>Chlamydomonadales</taxon>
        <taxon>Volvocaceae</taxon>
        <taxon>Gonium</taxon>
    </lineage>
</organism>
<comment type="caution">
    <text evidence="2">The sequence shown here is derived from an EMBL/GenBank/DDBJ whole genome shotgun (WGS) entry which is preliminary data.</text>
</comment>
<dbReference type="EMBL" id="LSYV01000007">
    <property type="protein sequence ID" value="KXZ53667.1"/>
    <property type="molecule type" value="Genomic_DNA"/>
</dbReference>
<name>A0A150GUW4_GONPE</name>